<evidence type="ECO:0000313" key="1">
    <source>
        <dbReference type="EMBL" id="MXO97985.1"/>
    </source>
</evidence>
<protein>
    <submittedName>
        <fullName evidence="1">Uncharacterized protein</fullName>
    </submittedName>
</protein>
<dbReference type="RefSeq" id="WP_377018704.1">
    <property type="nucleotide sequence ID" value="NZ_JBHSCP010000001.1"/>
</dbReference>
<dbReference type="EMBL" id="WTYJ01000001">
    <property type="protein sequence ID" value="MXO97985.1"/>
    <property type="molecule type" value="Genomic_DNA"/>
</dbReference>
<reference evidence="1 2" key="1">
    <citation type="submission" date="2019-12" db="EMBL/GenBank/DDBJ databases">
        <title>Genomic-based taxomic classification of the family Erythrobacteraceae.</title>
        <authorList>
            <person name="Xu L."/>
        </authorList>
    </citation>
    <scope>NUCLEOTIDE SEQUENCE [LARGE SCALE GENOMIC DNA]</scope>
    <source>
        <strain evidence="1 2">S36</strain>
    </source>
</reference>
<dbReference type="AlphaFoldDB" id="A0A6I4TPG7"/>
<gene>
    <name evidence="1" type="ORF">GRI97_03145</name>
</gene>
<name>A0A6I4TPG7_9SPHN</name>
<organism evidence="1 2">
    <name type="scientific">Croceibacterium xixiisoli</name>
    <dbReference type="NCBI Taxonomy" id="1476466"/>
    <lineage>
        <taxon>Bacteria</taxon>
        <taxon>Pseudomonadati</taxon>
        <taxon>Pseudomonadota</taxon>
        <taxon>Alphaproteobacteria</taxon>
        <taxon>Sphingomonadales</taxon>
        <taxon>Erythrobacteraceae</taxon>
        <taxon>Croceibacterium</taxon>
    </lineage>
</organism>
<dbReference type="Proteomes" id="UP000469430">
    <property type="component" value="Unassembled WGS sequence"/>
</dbReference>
<evidence type="ECO:0000313" key="2">
    <source>
        <dbReference type="Proteomes" id="UP000469430"/>
    </source>
</evidence>
<comment type="caution">
    <text evidence="1">The sequence shown here is derived from an EMBL/GenBank/DDBJ whole genome shotgun (WGS) entry which is preliminary data.</text>
</comment>
<sequence length="375" mass="38620">MLTLFMATAALASAPQSQQIPLPEIPGGRLQIEQGSHSTDPAERVTAARDAASASLGRLLVDTPASSMAMGDVTLAIVAGRFSGDPQFVHGWLAVGSGTALCHMILPNDPQALSAMRPAMDRCHAALQSLPAPTAPAPAANRAATPAANAPAQPAGNLAQALEQVPPANRPVAIVLRSSTSFMGGMVMPTTQPWMLFANGWATDCTAWDPAVTPPEPAALEPLRCSMARWRKGADGYAFAEDDGSWDKAAPSNLTPFRPGQTVEVDLVNKSGAGTAVGAPGLAVSSLTSGMLRMTAAGRIEVGSWTAVTVSGANVGGGSSRSRGPAAGSYHLDGHLIAIADAQGGIRRGFIAEDRGTGGPYIYLNGDLFWPRRGR</sequence>
<keyword evidence="2" id="KW-1185">Reference proteome</keyword>
<proteinExistence type="predicted"/>
<accession>A0A6I4TPG7</accession>